<name>A0AAJ1D0G2_PANAN</name>
<organism evidence="1 2">
    <name type="scientific">Pantoea ananas</name>
    <name type="common">Erwinia uredovora</name>
    <dbReference type="NCBI Taxonomy" id="553"/>
    <lineage>
        <taxon>Bacteria</taxon>
        <taxon>Pseudomonadati</taxon>
        <taxon>Pseudomonadota</taxon>
        <taxon>Gammaproteobacteria</taxon>
        <taxon>Enterobacterales</taxon>
        <taxon>Erwiniaceae</taxon>
        <taxon>Pantoea</taxon>
    </lineage>
</organism>
<sequence>MVNKAIQKAIQSVGSQKKLAIHVGVSQPNVWSWLHNKKRVSPENVNAIVEATNGAVKAYEIRPDLPQLFPHPINLNSK</sequence>
<dbReference type="Proteomes" id="UP001208888">
    <property type="component" value="Unassembled WGS sequence"/>
</dbReference>
<evidence type="ECO:0008006" key="3">
    <source>
        <dbReference type="Google" id="ProtNLM"/>
    </source>
</evidence>
<dbReference type="InterPro" id="IPR031856">
    <property type="entry name" value="YdaS_toxin-like"/>
</dbReference>
<comment type="caution">
    <text evidence="1">The sequence shown here is derived from an EMBL/GenBank/DDBJ whole genome shotgun (WGS) entry which is preliminary data.</text>
</comment>
<dbReference type="GO" id="GO:0003677">
    <property type="term" value="F:DNA binding"/>
    <property type="evidence" value="ECO:0007669"/>
    <property type="project" value="InterPro"/>
</dbReference>
<accession>A0AAJ1D0G2</accession>
<dbReference type="InterPro" id="IPR010982">
    <property type="entry name" value="Lambda_DNA-bd_dom_sf"/>
</dbReference>
<dbReference type="InterPro" id="IPR001387">
    <property type="entry name" value="Cro/C1-type_HTH"/>
</dbReference>
<dbReference type="RefSeq" id="WP_072404005.1">
    <property type="nucleotide sequence ID" value="NZ_CP022427.1"/>
</dbReference>
<evidence type="ECO:0000313" key="1">
    <source>
        <dbReference type="EMBL" id="MCW0344944.1"/>
    </source>
</evidence>
<dbReference type="EMBL" id="JANFVX010000011">
    <property type="protein sequence ID" value="MCW0344944.1"/>
    <property type="molecule type" value="Genomic_DNA"/>
</dbReference>
<proteinExistence type="predicted"/>
<evidence type="ECO:0000313" key="2">
    <source>
        <dbReference type="Proteomes" id="UP001208888"/>
    </source>
</evidence>
<reference evidence="1" key="1">
    <citation type="submission" date="2022-06" db="EMBL/GenBank/DDBJ databases">
        <title>Dynamics of rice microbiomes reveals core vertical transmitted seed endophytes.</title>
        <authorList>
            <person name="Liao K."/>
            <person name="Zhang X."/>
        </authorList>
    </citation>
    <scope>NUCLEOTIDE SEQUENCE</scope>
    <source>
        <strain evidence="1">JT1-17</strain>
    </source>
</reference>
<protein>
    <recommendedName>
        <fullName evidence="3">Helix-turn-helix domain-containing protein</fullName>
    </recommendedName>
</protein>
<gene>
    <name evidence="1" type="ORF">NB703_003037</name>
</gene>
<dbReference type="Pfam" id="PF15943">
    <property type="entry name" value="YdaS_toxin"/>
    <property type="match status" value="1"/>
</dbReference>
<dbReference type="CDD" id="cd00093">
    <property type="entry name" value="HTH_XRE"/>
    <property type="match status" value="1"/>
</dbReference>
<dbReference type="AlphaFoldDB" id="A0AAJ1D0G2"/>
<dbReference type="Gene3D" id="1.10.260.40">
    <property type="entry name" value="lambda repressor-like DNA-binding domains"/>
    <property type="match status" value="1"/>
</dbReference>
<dbReference type="SUPFAM" id="SSF47413">
    <property type="entry name" value="lambda repressor-like DNA-binding domains"/>
    <property type="match status" value="1"/>
</dbReference>